<accession>A0A2L2T1E4</accession>
<sequence>MSSSPETKGFDSKAREAEYQALWQTCDRATRSGDYIYADGETKREILRIACYDRLERRRAQGKTMCRTNVTSMVDLHIQREVTRLRYRAPPRRMQAAVPAPNPAPNLVPFLAEPQHYNANPAAFNPAQNLGQIPYLAIPQSQHLPQVPAVPPGLDMPMHTESHTVRSLCDEVAAQKELMERLVNTLRGYHRRIVTLEGQMQQMSQERRTAAFAQPVYPIHYAMQYPLEGLNSGDLNFAMEGQVTPASQISDGNGDEDGQEGGAPLVEA</sequence>
<dbReference type="EMBL" id="LN649230">
    <property type="protein sequence ID" value="CEI61253.1"/>
    <property type="molecule type" value="Genomic_DNA"/>
</dbReference>
<evidence type="ECO:0000313" key="2">
    <source>
        <dbReference type="EMBL" id="CEI61253.1"/>
    </source>
</evidence>
<dbReference type="RefSeq" id="XP_025584973.1">
    <property type="nucleotide sequence ID" value="XM_025734136.2"/>
</dbReference>
<evidence type="ECO:0000313" key="3">
    <source>
        <dbReference type="Proteomes" id="UP000245910"/>
    </source>
</evidence>
<feature type="region of interest" description="Disordered" evidence="1">
    <location>
        <begin position="245"/>
        <end position="268"/>
    </location>
</feature>
<proteinExistence type="predicted"/>
<organism evidence="2 3">
    <name type="scientific">Fusarium venenatum</name>
    <dbReference type="NCBI Taxonomy" id="56646"/>
    <lineage>
        <taxon>Eukaryota</taxon>
        <taxon>Fungi</taxon>
        <taxon>Dikarya</taxon>
        <taxon>Ascomycota</taxon>
        <taxon>Pezizomycotina</taxon>
        <taxon>Sordariomycetes</taxon>
        <taxon>Hypocreomycetidae</taxon>
        <taxon>Hypocreales</taxon>
        <taxon>Nectriaceae</taxon>
        <taxon>Fusarium</taxon>
    </lineage>
</organism>
<dbReference type="OrthoDB" id="5135153at2759"/>
<dbReference type="Proteomes" id="UP000245910">
    <property type="component" value="Chromosome II"/>
</dbReference>
<reference evidence="3" key="1">
    <citation type="submission" date="2014-10" db="EMBL/GenBank/DDBJ databases">
        <authorList>
            <person name="King R."/>
        </authorList>
    </citation>
    <scope>NUCLEOTIDE SEQUENCE [LARGE SCALE GENOMIC DNA]</scope>
    <source>
        <strain evidence="3">A3/5</strain>
    </source>
</reference>
<keyword evidence="3" id="KW-1185">Reference proteome</keyword>
<name>A0A2L2T1E4_9HYPO</name>
<dbReference type="KEGG" id="fvn:FVRRES_05689"/>
<evidence type="ECO:0000256" key="1">
    <source>
        <dbReference type="SAM" id="MobiDB-lite"/>
    </source>
</evidence>
<dbReference type="AlphaFoldDB" id="A0A2L2T1E4"/>
<protein>
    <submittedName>
        <fullName evidence="2">Uncharacterized protein</fullName>
    </submittedName>
</protein>
<dbReference type="GeneID" id="37257328"/>